<dbReference type="InterPro" id="IPR004839">
    <property type="entry name" value="Aminotransferase_I/II_large"/>
</dbReference>
<sequence length="397" mass="45464">MEYTKEYFDRYIERRGTRSIKWDGCNDKFGVDPSVEMIPMWIADMDFQAPREVIDAVVKKAEEGIYGYSTKPDSFYETIIRWVKARYGWDVKKEWIIFTPGVIPGFTIAIQNFTDPGDGIIVQTPVYYPFMDGIRNNGRRIIENVLKEENGYYTMDFEDLEAKAKDPKNKLMILSNPHNPVGRAWTPEELEKVGNICADNGVVLVSDEIHADLMMKGSSHQAMCALSEKIKQNTITNYAPSKTFNLAGLQTAYAIIPNDEMRKVFNEGLTANRIYNMNWFGPVALEAAYNSCGNYVEALNEYLDSNMDYMKDYLEKNLPQLHMRKPEATYMPWVDFRDTGMTPDEIEHFIAHKAHIGVDMGSWFGECGKGFLRFNVACPRSTLEKALDQLKAALDQI</sequence>
<evidence type="ECO:0000256" key="4">
    <source>
        <dbReference type="ARBA" id="ARBA00023239"/>
    </source>
</evidence>
<reference evidence="7" key="2">
    <citation type="submission" date="2021-04" db="EMBL/GenBank/DDBJ databases">
        <authorList>
            <person name="Gilroy R."/>
        </authorList>
    </citation>
    <scope>NUCLEOTIDE SEQUENCE</scope>
    <source>
        <strain evidence="7">CHK178-16964</strain>
    </source>
</reference>
<dbReference type="InterPro" id="IPR015422">
    <property type="entry name" value="PyrdxlP-dep_Trfase_small"/>
</dbReference>
<evidence type="ECO:0000256" key="5">
    <source>
        <dbReference type="ARBA" id="ARBA00037974"/>
    </source>
</evidence>
<keyword evidence="7" id="KW-0808">Transferase</keyword>
<dbReference type="Proteomes" id="UP000823900">
    <property type="component" value="Unassembled WGS sequence"/>
</dbReference>
<accession>A0A9D2KN55</accession>
<feature type="domain" description="Aminotransferase class I/classII large" evidence="6">
    <location>
        <begin position="44"/>
        <end position="390"/>
    </location>
</feature>
<evidence type="ECO:0000313" key="7">
    <source>
        <dbReference type="EMBL" id="HJA71243.1"/>
    </source>
</evidence>
<dbReference type="InterPro" id="IPR015424">
    <property type="entry name" value="PyrdxlP-dep_Trfase"/>
</dbReference>
<dbReference type="PANTHER" id="PTHR43525:SF1">
    <property type="entry name" value="PROTEIN MALY"/>
    <property type="match status" value="1"/>
</dbReference>
<dbReference type="SUPFAM" id="SSF53383">
    <property type="entry name" value="PLP-dependent transferases"/>
    <property type="match status" value="1"/>
</dbReference>
<dbReference type="GO" id="GO:0008483">
    <property type="term" value="F:transaminase activity"/>
    <property type="evidence" value="ECO:0007669"/>
    <property type="project" value="UniProtKB-KW"/>
</dbReference>
<dbReference type="CDD" id="cd00609">
    <property type="entry name" value="AAT_like"/>
    <property type="match status" value="1"/>
</dbReference>
<proteinExistence type="inferred from homology"/>
<gene>
    <name evidence="7" type="ORF">IAA07_06625</name>
</gene>
<comment type="cofactor">
    <cofactor evidence="1">
        <name>pyridoxal 5'-phosphate</name>
        <dbReference type="ChEBI" id="CHEBI:597326"/>
    </cofactor>
</comment>
<evidence type="ECO:0000259" key="6">
    <source>
        <dbReference type="Pfam" id="PF00155"/>
    </source>
</evidence>
<comment type="similarity">
    <text evidence="5">Belongs to the class-II pyridoxal-phosphate-dependent aminotransferase family. MalY/PatB cystathionine beta-lyase subfamily.</text>
</comment>
<dbReference type="Gene3D" id="3.40.640.10">
    <property type="entry name" value="Type I PLP-dependent aspartate aminotransferase-like (Major domain)"/>
    <property type="match status" value="1"/>
</dbReference>
<dbReference type="Gene3D" id="3.90.1150.10">
    <property type="entry name" value="Aspartate Aminotransferase, domain 1"/>
    <property type="match status" value="1"/>
</dbReference>
<keyword evidence="3" id="KW-0663">Pyridoxal phosphate</keyword>
<dbReference type="InterPro" id="IPR027619">
    <property type="entry name" value="C-S_lyase_PatB-like"/>
</dbReference>
<dbReference type="PANTHER" id="PTHR43525">
    <property type="entry name" value="PROTEIN MALY"/>
    <property type="match status" value="1"/>
</dbReference>
<evidence type="ECO:0000256" key="3">
    <source>
        <dbReference type="ARBA" id="ARBA00022898"/>
    </source>
</evidence>
<evidence type="ECO:0000256" key="2">
    <source>
        <dbReference type="ARBA" id="ARBA00012224"/>
    </source>
</evidence>
<dbReference type="GO" id="GO:0030170">
    <property type="term" value="F:pyridoxal phosphate binding"/>
    <property type="evidence" value="ECO:0007669"/>
    <property type="project" value="InterPro"/>
</dbReference>
<organism evidence="7 8">
    <name type="scientific">Candidatus Lachnoclostridium stercoravium</name>
    <dbReference type="NCBI Taxonomy" id="2838633"/>
    <lineage>
        <taxon>Bacteria</taxon>
        <taxon>Bacillati</taxon>
        <taxon>Bacillota</taxon>
        <taxon>Clostridia</taxon>
        <taxon>Lachnospirales</taxon>
        <taxon>Lachnospiraceae</taxon>
    </lineage>
</organism>
<evidence type="ECO:0000313" key="8">
    <source>
        <dbReference type="Proteomes" id="UP000823900"/>
    </source>
</evidence>
<reference evidence="7" key="1">
    <citation type="journal article" date="2021" name="PeerJ">
        <title>Extensive microbial diversity within the chicken gut microbiome revealed by metagenomics and culture.</title>
        <authorList>
            <person name="Gilroy R."/>
            <person name="Ravi A."/>
            <person name="Getino M."/>
            <person name="Pursley I."/>
            <person name="Horton D.L."/>
            <person name="Alikhan N.F."/>
            <person name="Baker D."/>
            <person name="Gharbi K."/>
            <person name="Hall N."/>
            <person name="Watson M."/>
            <person name="Adriaenssens E.M."/>
            <person name="Foster-Nyarko E."/>
            <person name="Jarju S."/>
            <person name="Secka A."/>
            <person name="Antonio M."/>
            <person name="Oren A."/>
            <person name="Chaudhuri R.R."/>
            <person name="La Ragione R."/>
            <person name="Hildebrand F."/>
            <person name="Pallen M.J."/>
        </authorList>
    </citation>
    <scope>NUCLEOTIDE SEQUENCE</scope>
    <source>
        <strain evidence="7">CHK178-16964</strain>
    </source>
</reference>
<comment type="caution">
    <text evidence="7">The sequence shown here is derived from an EMBL/GenBank/DDBJ whole genome shotgun (WGS) entry which is preliminary data.</text>
</comment>
<dbReference type="Pfam" id="PF00155">
    <property type="entry name" value="Aminotran_1_2"/>
    <property type="match status" value="1"/>
</dbReference>
<dbReference type="EC" id="4.4.1.13" evidence="2"/>
<dbReference type="EMBL" id="DWZA01000058">
    <property type="protein sequence ID" value="HJA71243.1"/>
    <property type="molecule type" value="Genomic_DNA"/>
</dbReference>
<dbReference type="AlphaFoldDB" id="A0A9D2KN55"/>
<evidence type="ECO:0000256" key="1">
    <source>
        <dbReference type="ARBA" id="ARBA00001933"/>
    </source>
</evidence>
<protein>
    <recommendedName>
        <fullName evidence="2">cysteine-S-conjugate beta-lyase</fullName>
        <ecNumber evidence="2">4.4.1.13</ecNumber>
    </recommendedName>
</protein>
<dbReference type="NCBIfam" id="TIGR04350">
    <property type="entry name" value="C_S_lyase_PatB"/>
    <property type="match status" value="1"/>
</dbReference>
<keyword evidence="4" id="KW-0456">Lyase</keyword>
<dbReference type="GO" id="GO:0047804">
    <property type="term" value="F:cysteine-S-conjugate beta-lyase activity"/>
    <property type="evidence" value="ECO:0007669"/>
    <property type="project" value="UniProtKB-EC"/>
</dbReference>
<dbReference type="InterPro" id="IPR051798">
    <property type="entry name" value="Class-II_PLP-Dep_Aminotrans"/>
</dbReference>
<name>A0A9D2KN55_9FIRM</name>
<keyword evidence="7" id="KW-0032">Aminotransferase</keyword>
<dbReference type="InterPro" id="IPR015421">
    <property type="entry name" value="PyrdxlP-dep_Trfase_major"/>
</dbReference>